<organism evidence="1 2">
    <name type="scientific">Stenotrophomonas maltophilia</name>
    <name type="common">Pseudomonas maltophilia</name>
    <name type="synonym">Xanthomonas maltophilia</name>
    <dbReference type="NCBI Taxonomy" id="40324"/>
    <lineage>
        <taxon>Bacteria</taxon>
        <taxon>Pseudomonadati</taxon>
        <taxon>Pseudomonadota</taxon>
        <taxon>Gammaproteobacteria</taxon>
        <taxon>Lysobacterales</taxon>
        <taxon>Lysobacteraceae</taxon>
        <taxon>Stenotrophomonas</taxon>
        <taxon>Stenotrophomonas maltophilia group</taxon>
    </lineage>
</organism>
<accession>A0AAJ2J9Z4</accession>
<evidence type="ECO:0000313" key="1">
    <source>
        <dbReference type="EMBL" id="MDT3468093.1"/>
    </source>
</evidence>
<dbReference type="Proteomes" id="UP001251948">
    <property type="component" value="Unassembled WGS sequence"/>
</dbReference>
<comment type="caution">
    <text evidence="1">The sequence shown here is derived from an EMBL/GenBank/DDBJ whole genome shotgun (WGS) entry which is preliminary data.</text>
</comment>
<dbReference type="AlphaFoldDB" id="A0AAJ2J9Z4"/>
<dbReference type="EMBL" id="JAVSKO010000003">
    <property type="protein sequence ID" value="MDT3468093.1"/>
    <property type="molecule type" value="Genomic_DNA"/>
</dbReference>
<gene>
    <name evidence="1" type="ORF">ROV92_08780</name>
</gene>
<reference evidence="1" key="1">
    <citation type="submission" date="2023-07" db="EMBL/GenBank/DDBJ databases">
        <title>Comparative genomics of clinical Stenotrophomonas maltophilia isolates reveals regions of diversity which correlate with colonization and persistence in vivo.</title>
        <authorList>
            <person name="Mcdaniel M.S."/>
            <person name="Swords W.E."/>
            <person name="Sumpter N.A."/>
            <person name="Lindgren N.R."/>
            <person name="Billiot C.E."/>
        </authorList>
    </citation>
    <scope>NUCLEOTIDE SEQUENCE</scope>
    <source>
        <strain evidence="1">Ism4</strain>
    </source>
</reference>
<dbReference type="RefSeq" id="WP_312561662.1">
    <property type="nucleotide sequence ID" value="NZ_JAVSKO010000003.1"/>
</dbReference>
<sequence length="263" mass="28857">MSEHDCFVFPAAPHLPGPDLQALEKWMLQAGLLLPPVAAQVPFHALHVLSYAIAEGTGASGWLHDPAWRCAADVVASHIRAGNLPTGLQVDCHGSVEACVQHLRAHGIALDPALLFDNHAQCAWYSPRYRAGPGMRALYPDGDLDDLSIRLFQVHAYEPPFVVAGEGTIPPRVPGEHEDREDFPPFGDYTDFIGAACEDINVQWSPPGTDARYRILDLDWYAGLGIGWHFIQFEGGTGHDMVAFIQAISDQCGQRMQVAHRHL</sequence>
<protein>
    <submittedName>
        <fullName evidence="1">Uncharacterized protein</fullName>
    </submittedName>
</protein>
<proteinExistence type="predicted"/>
<name>A0AAJ2J9Z4_STEMA</name>
<evidence type="ECO:0000313" key="2">
    <source>
        <dbReference type="Proteomes" id="UP001251948"/>
    </source>
</evidence>